<sequence>MYDFPRRISILNRQLLLAFWMRAHAALHRDEFRNSTSGPPPAGCTRSMTLAPEPHPSLWGFFPVQEEPLHEVGAAAAAGRAGASSSAEARTAVREERAERRTAMQDPFGIQEIMRILRFI</sequence>
<evidence type="ECO:0000256" key="1">
    <source>
        <dbReference type="SAM" id="MobiDB-lite"/>
    </source>
</evidence>
<evidence type="ECO:0000256" key="2">
    <source>
        <dbReference type="SAM" id="SignalP"/>
    </source>
</evidence>
<comment type="caution">
    <text evidence="3">The sequence shown here is derived from an EMBL/GenBank/DDBJ whole genome shotgun (WGS) entry which is preliminary data.</text>
</comment>
<keyword evidence="4" id="KW-1185">Reference proteome</keyword>
<feature type="region of interest" description="Disordered" evidence="1">
    <location>
        <begin position="74"/>
        <end position="104"/>
    </location>
</feature>
<feature type="compositionally biased region" description="Basic and acidic residues" evidence="1">
    <location>
        <begin position="91"/>
        <end position="103"/>
    </location>
</feature>
<dbReference type="Proteomes" id="UP001500973">
    <property type="component" value="Unassembled WGS sequence"/>
</dbReference>
<reference evidence="4" key="1">
    <citation type="journal article" date="2019" name="Int. J. Syst. Evol. Microbiol.">
        <title>The Global Catalogue of Microorganisms (GCM) 10K type strain sequencing project: providing services to taxonomists for standard genome sequencing and annotation.</title>
        <authorList>
            <consortium name="The Broad Institute Genomics Platform"/>
            <consortium name="The Broad Institute Genome Sequencing Center for Infectious Disease"/>
            <person name="Wu L."/>
            <person name="Ma J."/>
        </authorList>
    </citation>
    <scope>NUCLEOTIDE SEQUENCE [LARGE SCALE GENOMIC DNA]</scope>
    <source>
        <strain evidence="4">JCM 11756</strain>
    </source>
</reference>
<organism evidence="3 4">
    <name type="scientific">Streptomyces thermospinosisporus</name>
    <dbReference type="NCBI Taxonomy" id="161482"/>
    <lineage>
        <taxon>Bacteria</taxon>
        <taxon>Bacillati</taxon>
        <taxon>Actinomycetota</taxon>
        <taxon>Actinomycetes</taxon>
        <taxon>Kitasatosporales</taxon>
        <taxon>Streptomycetaceae</taxon>
        <taxon>Streptomyces</taxon>
    </lineage>
</organism>
<feature type="compositionally biased region" description="Low complexity" evidence="1">
    <location>
        <begin position="74"/>
        <end position="90"/>
    </location>
</feature>
<proteinExistence type="predicted"/>
<feature type="chain" id="PRO_5046492190" evidence="2">
    <location>
        <begin position="26"/>
        <end position="120"/>
    </location>
</feature>
<protein>
    <submittedName>
        <fullName evidence="3">Uncharacterized protein</fullName>
    </submittedName>
</protein>
<gene>
    <name evidence="3" type="ORF">GCM10009601_27780</name>
</gene>
<keyword evidence="2" id="KW-0732">Signal</keyword>
<name>A0ABP4JL93_9ACTN</name>
<evidence type="ECO:0000313" key="3">
    <source>
        <dbReference type="EMBL" id="GAA1423853.1"/>
    </source>
</evidence>
<evidence type="ECO:0000313" key="4">
    <source>
        <dbReference type="Proteomes" id="UP001500973"/>
    </source>
</evidence>
<accession>A0ABP4JL93</accession>
<feature type="signal peptide" evidence="2">
    <location>
        <begin position="1"/>
        <end position="25"/>
    </location>
</feature>
<dbReference type="EMBL" id="BAAAIZ010000034">
    <property type="protein sequence ID" value="GAA1423853.1"/>
    <property type="molecule type" value="Genomic_DNA"/>
</dbReference>